<reference evidence="8" key="1">
    <citation type="submission" date="2018-02" db="EMBL/GenBank/DDBJ databases">
        <title>Evolution and diversity of non-photosynthetic diatom plastid genomes.</title>
        <authorList>
            <person name="Kamikawa R."/>
            <person name="Ishii K."/>
        </authorList>
    </citation>
    <scope>NUCLEOTIDE SEQUENCE</scope>
    <source>
        <strain evidence="8">PL3-2</strain>
    </source>
</reference>
<feature type="transmembrane region" description="Helical" evidence="7">
    <location>
        <begin position="59"/>
        <end position="76"/>
    </location>
</feature>
<keyword evidence="7" id="KW-0812">Transmembrane</keyword>
<keyword evidence="5 7" id="KW-0472">Membrane</keyword>
<keyword evidence="2" id="KW-0813">Transport</keyword>
<geneLocation type="plastid" evidence="8"/>
<feature type="transmembrane region" description="Helical" evidence="7">
    <location>
        <begin position="83"/>
        <end position="104"/>
    </location>
</feature>
<keyword evidence="3" id="KW-0375">Hydrogen ion transport</keyword>
<keyword evidence="7" id="KW-1133">Transmembrane helix</keyword>
<evidence type="ECO:0000256" key="1">
    <source>
        <dbReference type="ARBA" id="ARBA00004370"/>
    </source>
</evidence>
<evidence type="ECO:0000256" key="4">
    <source>
        <dbReference type="ARBA" id="ARBA00023065"/>
    </source>
</evidence>
<evidence type="ECO:0000313" key="8">
    <source>
        <dbReference type="EMBL" id="BBC77444.1"/>
    </source>
</evidence>
<name>A0A2Z5ZAS2_9STRA</name>
<protein>
    <submittedName>
        <fullName evidence="8">ATP synthase CF1 delta subunit</fullName>
    </submittedName>
</protein>
<proteinExistence type="predicted"/>
<evidence type="ECO:0000256" key="2">
    <source>
        <dbReference type="ARBA" id="ARBA00022448"/>
    </source>
</evidence>
<feature type="transmembrane region" description="Helical" evidence="7">
    <location>
        <begin position="6"/>
        <end position="23"/>
    </location>
</feature>
<accession>A0A2Z5ZAS2</accession>
<keyword evidence="4" id="KW-0406">Ion transport</keyword>
<dbReference type="Pfam" id="PF00213">
    <property type="entry name" value="OSCP"/>
    <property type="match status" value="1"/>
</dbReference>
<dbReference type="InterPro" id="IPR000711">
    <property type="entry name" value="ATPase_OSCP/dsu"/>
</dbReference>
<evidence type="ECO:0000256" key="6">
    <source>
        <dbReference type="ARBA" id="ARBA00023310"/>
    </source>
</evidence>
<dbReference type="GO" id="GO:0016020">
    <property type="term" value="C:membrane"/>
    <property type="evidence" value="ECO:0007669"/>
    <property type="project" value="UniProtKB-SubCell"/>
</dbReference>
<organism evidence="8">
    <name type="scientific">Nitzschia sp. PL3-2</name>
    <dbReference type="NCBI Taxonomy" id="2083271"/>
    <lineage>
        <taxon>Eukaryota</taxon>
        <taxon>Sar</taxon>
        <taxon>Stramenopiles</taxon>
        <taxon>Ochrophyta</taxon>
        <taxon>Bacillariophyta</taxon>
        <taxon>Bacillariophyceae</taxon>
        <taxon>Bacillariophycidae</taxon>
        <taxon>Bacillariales</taxon>
        <taxon>Bacillariaceae</taxon>
        <taxon>Nitzschia</taxon>
    </lineage>
</organism>
<evidence type="ECO:0000256" key="5">
    <source>
        <dbReference type="ARBA" id="ARBA00023136"/>
    </source>
</evidence>
<comment type="subcellular location">
    <subcellularLocation>
        <location evidence="1">Membrane</location>
    </subcellularLocation>
</comment>
<evidence type="ECO:0000256" key="3">
    <source>
        <dbReference type="ARBA" id="ARBA00022781"/>
    </source>
</evidence>
<evidence type="ECO:0000256" key="7">
    <source>
        <dbReference type="SAM" id="Phobius"/>
    </source>
</evidence>
<dbReference type="EMBL" id="AP018504">
    <property type="protein sequence ID" value="BBC77444.1"/>
    <property type="molecule type" value="Genomic_DNA"/>
</dbReference>
<sequence>MNLTFFELKIINIYIKSFLFLFIKNHHRNKSIKQFNLIEFFLIKYPWIFKLFKDYFKEYNFLFLNTIIKFVLFILIKNNRKNLIVILSYNYLILILKQMSFLIIEILTSIELIDFQKEILLKKLKKLTNIDNILLINIKRSQIIEGFGLRVYLKQIDLTLNNRIFQFNSIVKNNLSSMQ</sequence>
<gene>
    <name evidence="8" type="primary">atpD</name>
</gene>
<keyword evidence="8" id="KW-0934">Plastid</keyword>
<dbReference type="AlphaFoldDB" id="A0A2Z5ZAS2"/>
<keyword evidence="6" id="KW-0066">ATP synthesis</keyword>
<dbReference type="GO" id="GO:0046933">
    <property type="term" value="F:proton-transporting ATP synthase activity, rotational mechanism"/>
    <property type="evidence" value="ECO:0007669"/>
    <property type="project" value="InterPro"/>
</dbReference>